<dbReference type="Proteomes" id="UP000029736">
    <property type="component" value="Unassembled WGS sequence"/>
</dbReference>
<evidence type="ECO:0008006" key="10">
    <source>
        <dbReference type="Google" id="ProtNLM"/>
    </source>
</evidence>
<reference evidence="8 9" key="1">
    <citation type="journal article" date="2014" name="Int. J. Syst. Evol. Microbiol.">
        <title>Phaeodactylibacter xiamenensis gen. nov., sp. nov., a member of the family Saprospiraceae isolated from the marine alga Phaeodactylum tricornutum.</title>
        <authorList>
            <person name="Chen Z.Jr."/>
            <person name="Lei X."/>
            <person name="Lai Q."/>
            <person name="Li Y."/>
            <person name="Zhang B."/>
            <person name="Zhang J."/>
            <person name="Zhang H."/>
            <person name="Yang L."/>
            <person name="Zheng W."/>
            <person name="Tian Y."/>
            <person name="Yu Z."/>
            <person name="Xu H.Jr."/>
            <person name="Zheng T."/>
        </authorList>
    </citation>
    <scope>NUCLEOTIDE SEQUENCE [LARGE SCALE GENOMIC DNA]</scope>
    <source>
        <strain evidence="8 9">KD52</strain>
    </source>
</reference>
<keyword evidence="5 7" id="KW-1133">Transmembrane helix</keyword>
<dbReference type="STRING" id="1524460.IX84_02205"/>
<dbReference type="InterPro" id="IPR007341">
    <property type="entry name" value="Transgly_assoc"/>
</dbReference>
<keyword evidence="4 7" id="KW-0812">Transmembrane</keyword>
<dbReference type="Pfam" id="PF04226">
    <property type="entry name" value="Transgly_assoc"/>
    <property type="match status" value="1"/>
</dbReference>
<accession>A0A098SD81</accession>
<name>A0A098SD81_9BACT</name>
<protein>
    <recommendedName>
        <fullName evidence="10">Transglycosylase</fullName>
    </recommendedName>
</protein>
<feature type="transmembrane region" description="Helical" evidence="7">
    <location>
        <begin position="26"/>
        <end position="46"/>
    </location>
</feature>
<comment type="caution">
    <text evidence="8">The sequence shown here is derived from an EMBL/GenBank/DDBJ whole genome shotgun (WGS) entry which is preliminary data.</text>
</comment>
<gene>
    <name evidence="8" type="ORF">IX84_02205</name>
</gene>
<sequence>MGLLYTLIVGAIAGWLAGKIMKGAGFGLLVNIVLGIIGAYVGNWLFGVLDISIGTGSGTINTIITATAGSVVVLFVAGLLKK</sequence>
<evidence type="ECO:0000256" key="7">
    <source>
        <dbReference type="SAM" id="Phobius"/>
    </source>
</evidence>
<proteinExistence type="inferred from homology"/>
<organism evidence="8 9">
    <name type="scientific">Phaeodactylibacter xiamenensis</name>
    <dbReference type="NCBI Taxonomy" id="1524460"/>
    <lineage>
        <taxon>Bacteria</taxon>
        <taxon>Pseudomonadati</taxon>
        <taxon>Bacteroidota</taxon>
        <taxon>Saprospiria</taxon>
        <taxon>Saprospirales</taxon>
        <taxon>Haliscomenobacteraceae</taxon>
        <taxon>Phaeodactylibacter</taxon>
    </lineage>
</organism>
<comment type="similarity">
    <text evidence="2">Belongs to the UPF0410 family.</text>
</comment>
<evidence type="ECO:0000256" key="2">
    <source>
        <dbReference type="ARBA" id="ARBA00011006"/>
    </source>
</evidence>
<evidence type="ECO:0000256" key="4">
    <source>
        <dbReference type="ARBA" id="ARBA00022692"/>
    </source>
</evidence>
<dbReference type="OrthoDB" id="964123at2"/>
<dbReference type="EMBL" id="JPOS01000004">
    <property type="protein sequence ID" value="KGE89603.1"/>
    <property type="molecule type" value="Genomic_DNA"/>
</dbReference>
<dbReference type="GO" id="GO:0005886">
    <property type="term" value="C:plasma membrane"/>
    <property type="evidence" value="ECO:0007669"/>
    <property type="project" value="UniProtKB-SubCell"/>
</dbReference>
<dbReference type="PANTHER" id="PTHR33884">
    <property type="entry name" value="UPF0410 PROTEIN YMGE"/>
    <property type="match status" value="1"/>
</dbReference>
<comment type="subcellular location">
    <subcellularLocation>
        <location evidence="1">Cell membrane</location>
        <topology evidence="1">Multi-pass membrane protein</topology>
    </subcellularLocation>
</comment>
<keyword evidence="3" id="KW-1003">Cell membrane</keyword>
<dbReference type="AlphaFoldDB" id="A0A098SD81"/>
<keyword evidence="9" id="KW-1185">Reference proteome</keyword>
<dbReference type="RefSeq" id="WP_044216156.1">
    <property type="nucleotide sequence ID" value="NZ_CAKZLC010000270.1"/>
</dbReference>
<evidence type="ECO:0000256" key="5">
    <source>
        <dbReference type="ARBA" id="ARBA00022989"/>
    </source>
</evidence>
<feature type="transmembrane region" description="Helical" evidence="7">
    <location>
        <begin position="58"/>
        <end position="80"/>
    </location>
</feature>
<evidence type="ECO:0000256" key="6">
    <source>
        <dbReference type="ARBA" id="ARBA00023136"/>
    </source>
</evidence>
<dbReference type="PANTHER" id="PTHR33884:SF3">
    <property type="entry name" value="UPF0410 PROTEIN YMGE"/>
    <property type="match status" value="1"/>
</dbReference>
<evidence type="ECO:0000313" key="9">
    <source>
        <dbReference type="Proteomes" id="UP000029736"/>
    </source>
</evidence>
<evidence type="ECO:0000256" key="3">
    <source>
        <dbReference type="ARBA" id="ARBA00022475"/>
    </source>
</evidence>
<evidence type="ECO:0000256" key="1">
    <source>
        <dbReference type="ARBA" id="ARBA00004651"/>
    </source>
</evidence>
<keyword evidence="6 7" id="KW-0472">Membrane</keyword>
<evidence type="ECO:0000313" key="8">
    <source>
        <dbReference type="EMBL" id="KGE89603.1"/>
    </source>
</evidence>